<reference evidence="3 4" key="1">
    <citation type="submission" date="2024-06" db="EMBL/GenBank/DDBJ databases">
        <authorList>
            <person name="Chen R.Y."/>
        </authorList>
    </citation>
    <scope>NUCLEOTIDE SEQUENCE [LARGE SCALE GENOMIC DNA]</scope>
    <source>
        <strain evidence="3 4">D2</strain>
    </source>
</reference>
<dbReference type="CDD" id="cd07041">
    <property type="entry name" value="STAS_RsbR_RsbS_like"/>
    <property type="match status" value="1"/>
</dbReference>
<dbReference type="PANTHER" id="PTHR33745:SF3">
    <property type="entry name" value="RSBT CO-ANTAGONIST PROTEIN RSBRC"/>
    <property type="match status" value="1"/>
</dbReference>
<dbReference type="EMBL" id="JBELOE010000287">
    <property type="protein sequence ID" value="MER2494309.1"/>
    <property type="molecule type" value="Genomic_DNA"/>
</dbReference>
<dbReference type="Pfam" id="PF01740">
    <property type="entry name" value="STAS"/>
    <property type="match status" value="1"/>
</dbReference>
<dbReference type="InterPro" id="IPR051932">
    <property type="entry name" value="Bact_StressResp_Reg"/>
</dbReference>
<name>A0ABV1RN18_9ALTE</name>
<sequence>MKDLDITTFMTENFAQIISLWQSKLEKILGQRLGNAPSIQLERHCKGLLESFIGTLTIKDNDHAEAELITLLTEVGTIWARKGLSASETSNFILTLKEALNSNVFEVYGDSDAQAFQMILEWQQRLDQLLMICHQAYTNSREKLIKQQNAALLELSSPVVKMWDQILLVPLIGVIDTVRARQITESLLTEITKQESTVAVMDLTGVPVFDTAVAGHLIKTVNAAHMLGCKVILTGISAEGALVLTKLGVEFKQVLTRGNLHSGVQAAFALKGLSVTLKSVA</sequence>
<gene>
    <name evidence="3" type="ORF">ABS311_20745</name>
</gene>
<keyword evidence="1" id="KW-0597">Phosphoprotein</keyword>
<accession>A0ABV1RN18</accession>
<dbReference type="Pfam" id="PF14361">
    <property type="entry name" value="RsbRD_N"/>
    <property type="match status" value="1"/>
</dbReference>
<proteinExistence type="predicted"/>
<dbReference type="RefSeq" id="WP_350403320.1">
    <property type="nucleotide sequence ID" value="NZ_JBELOE010000287.1"/>
</dbReference>
<feature type="domain" description="STAS" evidence="2">
    <location>
        <begin position="156"/>
        <end position="267"/>
    </location>
</feature>
<dbReference type="SUPFAM" id="SSF52091">
    <property type="entry name" value="SpoIIaa-like"/>
    <property type="match status" value="1"/>
</dbReference>
<keyword evidence="4" id="KW-1185">Reference proteome</keyword>
<dbReference type="InterPro" id="IPR025751">
    <property type="entry name" value="RsbRD_N_dom"/>
</dbReference>
<evidence type="ECO:0000259" key="2">
    <source>
        <dbReference type="PROSITE" id="PS50801"/>
    </source>
</evidence>
<dbReference type="Proteomes" id="UP001467690">
    <property type="component" value="Unassembled WGS sequence"/>
</dbReference>
<dbReference type="InterPro" id="IPR002645">
    <property type="entry name" value="STAS_dom"/>
</dbReference>
<evidence type="ECO:0000313" key="3">
    <source>
        <dbReference type="EMBL" id="MER2494309.1"/>
    </source>
</evidence>
<protein>
    <submittedName>
        <fullName evidence="3">STAS domain-containing protein</fullName>
    </submittedName>
</protein>
<comment type="caution">
    <text evidence="3">The sequence shown here is derived from an EMBL/GenBank/DDBJ whole genome shotgun (WGS) entry which is preliminary data.</text>
</comment>
<dbReference type="InterPro" id="IPR036513">
    <property type="entry name" value="STAS_dom_sf"/>
</dbReference>
<dbReference type="PROSITE" id="PS50801">
    <property type="entry name" value="STAS"/>
    <property type="match status" value="1"/>
</dbReference>
<organism evidence="3 4">
    <name type="scientific">Catenovulum sediminis</name>
    <dbReference type="NCBI Taxonomy" id="1740262"/>
    <lineage>
        <taxon>Bacteria</taxon>
        <taxon>Pseudomonadati</taxon>
        <taxon>Pseudomonadota</taxon>
        <taxon>Gammaproteobacteria</taxon>
        <taxon>Alteromonadales</taxon>
        <taxon>Alteromonadaceae</taxon>
        <taxon>Catenovulum</taxon>
    </lineage>
</organism>
<dbReference type="Gene3D" id="3.30.750.24">
    <property type="entry name" value="STAS domain"/>
    <property type="match status" value="1"/>
</dbReference>
<dbReference type="PANTHER" id="PTHR33745">
    <property type="entry name" value="RSBT ANTAGONIST PROTEIN RSBS-RELATED"/>
    <property type="match status" value="1"/>
</dbReference>
<evidence type="ECO:0000313" key="4">
    <source>
        <dbReference type="Proteomes" id="UP001467690"/>
    </source>
</evidence>
<evidence type="ECO:0000256" key="1">
    <source>
        <dbReference type="ARBA" id="ARBA00022553"/>
    </source>
</evidence>